<dbReference type="InterPro" id="IPR006311">
    <property type="entry name" value="TAT_signal"/>
</dbReference>
<dbReference type="EMBL" id="JABBFW010000010">
    <property type="protein sequence ID" value="NML16447.1"/>
    <property type="molecule type" value="Genomic_DNA"/>
</dbReference>
<feature type="chain" id="PRO_5032992925" evidence="1">
    <location>
        <begin position="25"/>
        <end position="57"/>
    </location>
</feature>
<name>A0A848F8I2_9BURK</name>
<comment type="caution">
    <text evidence="2">The sequence shown here is derived from an EMBL/GenBank/DDBJ whole genome shotgun (WGS) entry which is preliminary data.</text>
</comment>
<dbReference type="RefSeq" id="WP_169161351.1">
    <property type="nucleotide sequence ID" value="NZ_JABBFW010000010.1"/>
</dbReference>
<accession>A0A848F8I2</accession>
<organism evidence="2 3">
    <name type="scientific">Azohydromonas caseinilytica</name>
    <dbReference type="NCBI Taxonomy" id="2728836"/>
    <lineage>
        <taxon>Bacteria</taxon>
        <taxon>Pseudomonadati</taxon>
        <taxon>Pseudomonadota</taxon>
        <taxon>Betaproteobacteria</taxon>
        <taxon>Burkholderiales</taxon>
        <taxon>Sphaerotilaceae</taxon>
        <taxon>Azohydromonas</taxon>
    </lineage>
</organism>
<evidence type="ECO:0000256" key="1">
    <source>
        <dbReference type="SAM" id="SignalP"/>
    </source>
</evidence>
<gene>
    <name evidence="2" type="ORF">HHL10_15800</name>
</gene>
<dbReference type="AlphaFoldDB" id="A0A848F8I2"/>
<protein>
    <submittedName>
        <fullName evidence="2">Uncharacterized protein</fullName>
    </submittedName>
</protein>
<keyword evidence="1" id="KW-0732">Signal</keyword>
<dbReference type="Proteomes" id="UP000574067">
    <property type="component" value="Unassembled WGS sequence"/>
</dbReference>
<feature type="signal peptide" evidence="1">
    <location>
        <begin position="1"/>
        <end position="24"/>
    </location>
</feature>
<sequence length="57" mass="6269">MAHRRHLLAAALALPAAWPARVLAAPDRLRIADAFSNEAVLPRKVHLADLSVWRPPV</sequence>
<dbReference type="PROSITE" id="PS51318">
    <property type="entry name" value="TAT"/>
    <property type="match status" value="1"/>
</dbReference>
<proteinExistence type="predicted"/>
<keyword evidence="3" id="KW-1185">Reference proteome</keyword>
<evidence type="ECO:0000313" key="2">
    <source>
        <dbReference type="EMBL" id="NML16447.1"/>
    </source>
</evidence>
<evidence type="ECO:0000313" key="3">
    <source>
        <dbReference type="Proteomes" id="UP000574067"/>
    </source>
</evidence>
<reference evidence="2 3" key="1">
    <citation type="submission" date="2020-04" db="EMBL/GenBank/DDBJ databases">
        <title>Azohydromonas sp. isolated from soil.</title>
        <authorList>
            <person name="Dahal R.H."/>
        </authorList>
    </citation>
    <scope>NUCLEOTIDE SEQUENCE [LARGE SCALE GENOMIC DNA]</scope>
    <source>
        <strain evidence="2 3">G-1-1-14</strain>
    </source>
</reference>